<dbReference type="KEGG" id="cfon:HZU75_11040"/>
<sequence length="99" mass="10945">MSKVYCIVNILKINDSARFAEYVAGHAASIAQYGGRFLVKGDAGEVLEGTLASNLMVVHEFPSEAQFRAWYDSPEYRPWKALRQSCAEVTVILSRGCAD</sequence>
<protein>
    <submittedName>
        <fullName evidence="2">DUF1330 domain-containing protein</fullName>
    </submittedName>
</protein>
<dbReference type="AlphaFoldDB" id="A0A7D5ZFA5"/>
<evidence type="ECO:0000313" key="2">
    <source>
        <dbReference type="EMBL" id="QLI82024.1"/>
    </source>
</evidence>
<accession>A0A7D5ZFA5</accession>
<dbReference type="RefSeq" id="WP_180306114.1">
    <property type="nucleotide sequence ID" value="NZ_CP058952.1"/>
</dbReference>
<dbReference type="InterPro" id="IPR010753">
    <property type="entry name" value="DUF1330"/>
</dbReference>
<dbReference type="PANTHER" id="PTHR41521">
    <property type="match status" value="1"/>
</dbReference>
<feature type="domain" description="DUF1330" evidence="1">
    <location>
        <begin position="3"/>
        <end position="96"/>
    </location>
</feature>
<dbReference type="Pfam" id="PF07045">
    <property type="entry name" value="DUF1330"/>
    <property type="match status" value="1"/>
</dbReference>
<evidence type="ECO:0000313" key="3">
    <source>
        <dbReference type="Proteomes" id="UP000510822"/>
    </source>
</evidence>
<proteinExistence type="predicted"/>
<dbReference type="InterPro" id="IPR011008">
    <property type="entry name" value="Dimeric_a/b-barrel"/>
</dbReference>
<dbReference type="SUPFAM" id="SSF54909">
    <property type="entry name" value="Dimeric alpha+beta barrel"/>
    <property type="match status" value="1"/>
</dbReference>
<dbReference type="Gene3D" id="3.30.70.100">
    <property type="match status" value="1"/>
</dbReference>
<dbReference type="EMBL" id="CP058952">
    <property type="protein sequence ID" value="QLI82024.1"/>
    <property type="molecule type" value="Genomic_DNA"/>
</dbReference>
<reference evidence="2 3" key="1">
    <citation type="journal article" date="2016" name="Int. J. Syst. Evol. Microbiol.">
        <title>Chitinibacter fontanus sp. nov., isolated from a spring.</title>
        <authorList>
            <person name="Sheu S.Y."/>
            <person name="Li Y.S."/>
            <person name="Young C.C."/>
            <person name="Chen W.M."/>
        </authorList>
    </citation>
    <scope>NUCLEOTIDE SEQUENCE [LARGE SCALE GENOMIC DNA]</scope>
    <source>
        <strain evidence="2 3">STM-7</strain>
    </source>
</reference>
<dbReference type="Proteomes" id="UP000510822">
    <property type="component" value="Chromosome"/>
</dbReference>
<dbReference type="PANTHER" id="PTHR41521:SF4">
    <property type="entry name" value="BLR0684 PROTEIN"/>
    <property type="match status" value="1"/>
</dbReference>
<organism evidence="2 3">
    <name type="scientific">Chitinibacter fontanus</name>
    <dbReference type="NCBI Taxonomy" id="1737446"/>
    <lineage>
        <taxon>Bacteria</taxon>
        <taxon>Pseudomonadati</taxon>
        <taxon>Pseudomonadota</taxon>
        <taxon>Betaproteobacteria</taxon>
        <taxon>Neisseriales</taxon>
        <taxon>Chitinibacteraceae</taxon>
        <taxon>Chitinibacter</taxon>
    </lineage>
</organism>
<evidence type="ECO:0000259" key="1">
    <source>
        <dbReference type="Pfam" id="PF07045"/>
    </source>
</evidence>
<keyword evidence="3" id="KW-1185">Reference proteome</keyword>
<gene>
    <name evidence="2" type="ORF">HZU75_11040</name>
</gene>
<name>A0A7D5ZFA5_9NEIS</name>